<proteinExistence type="inferred from homology"/>
<evidence type="ECO:0000256" key="9">
    <source>
        <dbReference type="HAMAP-Rule" id="MF_01808"/>
    </source>
</evidence>
<keyword evidence="2 9" id="KW-0963">Cytoplasm</keyword>
<keyword evidence="8 9" id="KW-0131">Cell cycle</keyword>
<keyword evidence="7 9" id="KW-0233">DNA recombination</keyword>
<dbReference type="HAMAP" id="MF_01808">
    <property type="entry name" value="Recomb_XerC_XerD"/>
    <property type="match status" value="1"/>
</dbReference>
<feature type="active site" evidence="9">
    <location>
        <position position="182"/>
    </location>
</feature>
<feature type="active site" evidence="9">
    <location>
        <position position="300"/>
    </location>
</feature>
<feature type="domain" description="Tyr recombinase" evidence="10">
    <location>
        <begin position="135"/>
        <end position="322"/>
    </location>
</feature>
<evidence type="ECO:0000256" key="8">
    <source>
        <dbReference type="ARBA" id="ARBA00023306"/>
    </source>
</evidence>
<evidence type="ECO:0000313" key="12">
    <source>
        <dbReference type="EMBL" id="MFC3228288.1"/>
    </source>
</evidence>
<dbReference type="PROSITE" id="PS51900">
    <property type="entry name" value="CB"/>
    <property type="match status" value="1"/>
</dbReference>
<evidence type="ECO:0000256" key="2">
    <source>
        <dbReference type="ARBA" id="ARBA00022490"/>
    </source>
</evidence>
<dbReference type="RefSeq" id="WP_379901266.1">
    <property type="nucleotide sequence ID" value="NZ_JBHRTR010000028.1"/>
</dbReference>
<dbReference type="Pfam" id="PF02899">
    <property type="entry name" value="Phage_int_SAM_1"/>
    <property type="match status" value="1"/>
</dbReference>
<comment type="subunit">
    <text evidence="9">Forms a cyclic heterotetrameric complex composed of two molecules of XerC and two molecules of XerD.</text>
</comment>
<sequence>MDIPSGDTAPSNDLTQAHWPAAEDLRAVLARWAGWLAHERRLAAHTLDGYQRDLKGFLDFLGAYRGGPPDLATIADLDKVDFRAWLAQRRRDGAAATSIARSVSAVRSLFRWLEREDLVDNAAGRALKPPRLPRGVPRPLTPGQAQDALACAEDPATTAEGQDWIALRDAALLTLLYGGGLRIGEAVGLAGRDWRAGATVIRVLGKGGKQRLVPVLPAVARALDRYRAACPWPTTGEEPLFRGLRGGRLHARLVQKRMAEIRAELGLAASATPHALRHSFATHLLAAGGDLRTIQELLGHAALSTTQRYTDVDIARILAVHEAAHPRARRAGQ</sequence>
<comment type="caution">
    <text evidence="12">The sequence shown here is derived from an EMBL/GenBank/DDBJ whole genome shotgun (WGS) entry which is preliminary data.</text>
</comment>
<dbReference type="InterPro" id="IPR013762">
    <property type="entry name" value="Integrase-like_cat_sf"/>
</dbReference>
<dbReference type="SUPFAM" id="SSF56349">
    <property type="entry name" value="DNA breaking-rejoining enzymes"/>
    <property type="match status" value="1"/>
</dbReference>
<dbReference type="InterPro" id="IPR004107">
    <property type="entry name" value="Integrase_SAM-like_N"/>
</dbReference>
<evidence type="ECO:0000313" key="13">
    <source>
        <dbReference type="Proteomes" id="UP001595528"/>
    </source>
</evidence>
<dbReference type="InterPro" id="IPR044068">
    <property type="entry name" value="CB"/>
</dbReference>
<dbReference type="EMBL" id="JBHRTR010000028">
    <property type="protein sequence ID" value="MFC3228288.1"/>
    <property type="molecule type" value="Genomic_DNA"/>
</dbReference>
<dbReference type="PANTHER" id="PTHR30349">
    <property type="entry name" value="PHAGE INTEGRASE-RELATED"/>
    <property type="match status" value="1"/>
</dbReference>
<dbReference type="Gene3D" id="1.10.150.130">
    <property type="match status" value="1"/>
</dbReference>
<evidence type="ECO:0000259" key="10">
    <source>
        <dbReference type="PROSITE" id="PS51898"/>
    </source>
</evidence>
<dbReference type="InterPro" id="IPR002104">
    <property type="entry name" value="Integrase_catalytic"/>
</dbReference>
<dbReference type="InterPro" id="IPR010998">
    <property type="entry name" value="Integrase_recombinase_N"/>
</dbReference>
<keyword evidence="13" id="KW-1185">Reference proteome</keyword>
<feature type="active site" evidence="9">
    <location>
        <position position="277"/>
    </location>
</feature>
<evidence type="ECO:0000256" key="3">
    <source>
        <dbReference type="ARBA" id="ARBA00022618"/>
    </source>
</evidence>
<feature type="active site" description="O-(3'-phospho-DNA)-tyrosine intermediate" evidence="9">
    <location>
        <position position="309"/>
    </location>
</feature>
<dbReference type="InterPro" id="IPR011010">
    <property type="entry name" value="DNA_brk_join_enz"/>
</dbReference>
<dbReference type="InterPro" id="IPR050090">
    <property type="entry name" value="Tyrosine_recombinase_XerCD"/>
</dbReference>
<organism evidence="12 13">
    <name type="scientific">Marinibaculum pumilum</name>
    <dbReference type="NCBI Taxonomy" id="1766165"/>
    <lineage>
        <taxon>Bacteria</taxon>
        <taxon>Pseudomonadati</taxon>
        <taxon>Pseudomonadota</taxon>
        <taxon>Alphaproteobacteria</taxon>
        <taxon>Rhodospirillales</taxon>
        <taxon>Rhodospirillaceae</taxon>
        <taxon>Marinibaculum</taxon>
    </lineage>
</organism>
<dbReference type="Gene3D" id="1.10.443.10">
    <property type="entry name" value="Intergrase catalytic core"/>
    <property type="match status" value="1"/>
</dbReference>
<keyword evidence="4 9" id="KW-0159">Chromosome partition</keyword>
<feature type="domain" description="Core-binding (CB)" evidence="11">
    <location>
        <begin position="23"/>
        <end position="114"/>
    </location>
</feature>
<evidence type="ECO:0000256" key="1">
    <source>
        <dbReference type="ARBA" id="ARBA00004496"/>
    </source>
</evidence>
<comment type="similarity">
    <text evidence="9">Belongs to the 'phage' integrase family. XerC subfamily.</text>
</comment>
<dbReference type="Proteomes" id="UP001595528">
    <property type="component" value="Unassembled WGS sequence"/>
</dbReference>
<keyword evidence="5 9" id="KW-0229">DNA integration</keyword>
<dbReference type="PANTHER" id="PTHR30349:SF90">
    <property type="entry name" value="TYROSINE RECOMBINASE XERD"/>
    <property type="match status" value="1"/>
</dbReference>
<protein>
    <recommendedName>
        <fullName evidence="9">Tyrosine recombinase XerC</fullName>
    </recommendedName>
</protein>
<evidence type="ECO:0000256" key="4">
    <source>
        <dbReference type="ARBA" id="ARBA00022829"/>
    </source>
</evidence>
<comment type="function">
    <text evidence="9">Site-specific tyrosine recombinase, which acts by catalyzing the cutting and rejoining of the recombining DNA molecules. The XerC-XerD complex is essential to convert dimers of the bacterial chromosome into monomers to permit their segregation at cell division. It also contributes to the segregational stability of plasmids.</text>
</comment>
<evidence type="ECO:0000256" key="5">
    <source>
        <dbReference type="ARBA" id="ARBA00022908"/>
    </source>
</evidence>
<keyword evidence="3 9" id="KW-0132">Cell division</keyword>
<name>A0ABV7L154_9PROT</name>
<accession>A0ABV7L154</accession>
<comment type="subcellular location">
    <subcellularLocation>
        <location evidence="1 9">Cytoplasm</location>
    </subcellularLocation>
</comment>
<feature type="active site" evidence="9">
    <location>
        <position position="274"/>
    </location>
</feature>
<dbReference type="PROSITE" id="PS51898">
    <property type="entry name" value="TYR_RECOMBINASE"/>
    <property type="match status" value="1"/>
</dbReference>
<keyword evidence="6 9" id="KW-0238">DNA-binding</keyword>
<evidence type="ECO:0000256" key="7">
    <source>
        <dbReference type="ARBA" id="ARBA00023172"/>
    </source>
</evidence>
<gene>
    <name evidence="9" type="primary">xerC</name>
    <name evidence="12" type="ORF">ACFOGJ_13665</name>
</gene>
<dbReference type="InterPro" id="IPR023009">
    <property type="entry name" value="Tyrosine_recombinase_XerC/XerD"/>
</dbReference>
<feature type="active site" evidence="9">
    <location>
        <position position="206"/>
    </location>
</feature>
<reference evidence="13" key="1">
    <citation type="journal article" date="2019" name="Int. J. Syst. Evol. Microbiol.">
        <title>The Global Catalogue of Microorganisms (GCM) 10K type strain sequencing project: providing services to taxonomists for standard genome sequencing and annotation.</title>
        <authorList>
            <consortium name="The Broad Institute Genomics Platform"/>
            <consortium name="The Broad Institute Genome Sequencing Center for Infectious Disease"/>
            <person name="Wu L."/>
            <person name="Ma J."/>
        </authorList>
    </citation>
    <scope>NUCLEOTIDE SEQUENCE [LARGE SCALE GENOMIC DNA]</scope>
    <source>
        <strain evidence="13">KCTC 42964</strain>
    </source>
</reference>
<evidence type="ECO:0000259" key="11">
    <source>
        <dbReference type="PROSITE" id="PS51900"/>
    </source>
</evidence>
<dbReference type="Pfam" id="PF00589">
    <property type="entry name" value="Phage_integrase"/>
    <property type="match status" value="1"/>
</dbReference>
<evidence type="ECO:0000256" key="6">
    <source>
        <dbReference type="ARBA" id="ARBA00023125"/>
    </source>
</evidence>